<dbReference type="Pfam" id="PF17677">
    <property type="entry name" value="Glyco_hydro38C2"/>
    <property type="match status" value="1"/>
</dbReference>
<dbReference type="RefSeq" id="WP_098074418.1">
    <property type="nucleotide sequence ID" value="NZ_PDEQ01000002.1"/>
</dbReference>
<dbReference type="SUPFAM" id="SSF88713">
    <property type="entry name" value="Glycoside hydrolase/deacetylase"/>
    <property type="match status" value="1"/>
</dbReference>
<dbReference type="InterPro" id="IPR027291">
    <property type="entry name" value="Glyco_hydro_38_N_sf"/>
</dbReference>
<dbReference type="Gene3D" id="3.20.110.10">
    <property type="entry name" value="Glycoside hydrolase 38, N terminal domain"/>
    <property type="match status" value="1"/>
</dbReference>
<organism evidence="6 7">
    <name type="scientific">Longibacter salinarum</name>
    <dbReference type="NCBI Taxonomy" id="1850348"/>
    <lineage>
        <taxon>Bacteria</taxon>
        <taxon>Pseudomonadati</taxon>
        <taxon>Rhodothermota</taxon>
        <taxon>Rhodothermia</taxon>
        <taxon>Rhodothermales</taxon>
        <taxon>Salisaetaceae</taxon>
        <taxon>Longibacter</taxon>
    </lineage>
</organism>
<comment type="similarity">
    <text evidence="1">Belongs to the glycosyl hydrolase 38 family.</text>
</comment>
<dbReference type="Pfam" id="PF01074">
    <property type="entry name" value="Glyco_hydro_38N"/>
    <property type="match status" value="1"/>
</dbReference>
<dbReference type="PANTHER" id="PTHR46017">
    <property type="entry name" value="ALPHA-MANNOSIDASE 2C1"/>
    <property type="match status" value="1"/>
</dbReference>
<comment type="caution">
    <text evidence="6">The sequence shown here is derived from an EMBL/GenBank/DDBJ whole genome shotgun (WGS) entry which is preliminary data.</text>
</comment>
<dbReference type="GO" id="GO:0009313">
    <property type="term" value="P:oligosaccharide catabolic process"/>
    <property type="evidence" value="ECO:0007669"/>
    <property type="project" value="TreeGrafter"/>
</dbReference>
<dbReference type="GO" id="GO:0006013">
    <property type="term" value="P:mannose metabolic process"/>
    <property type="evidence" value="ECO:0007669"/>
    <property type="project" value="InterPro"/>
</dbReference>
<dbReference type="EMBL" id="PDEQ01000002">
    <property type="protein sequence ID" value="PEN14238.1"/>
    <property type="molecule type" value="Genomic_DNA"/>
</dbReference>
<dbReference type="GO" id="GO:0030246">
    <property type="term" value="F:carbohydrate binding"/>
    <property type="evidence" value="ECO:0007669"/>
    <property type="project" value="InterPro"/>
</dbReference>
<dbReference type="PANTHER" id="PTHR46017:SF2">
    <property type="entry name" value="MANNOSYLGLYCERATE HYDROLASE"/>
    <property type="match status" value="1"/>
</dbReference>
<evidence type="ECO:0000256" key="1">
    <source>
        <dbReference type="ARBA" id="ARBA00009792"/>
    </source>
</evidence>
<dbReference type="Gene3D" id="2.70.98.30">
    <property type="entry name" value="Golgi alpha-mannosidase II, domain 4"/>
    <property type="match status" value="1"/>
</dbReference>
<dbReference type="InterPro" id="IPR011013">
    <property type="entry name" value="Gal_mutarotase_sf_dom"/>
</dbReference>
<evidence type="ECO:0000259" key="5">
    <source>
        <dbReference type="SMART" id="SM00872"/>
    </source>
</evidence>
<evidence type="ECO:0000256" key="2">
    <source>
        <dbReference type="ARBA" id="ARBA00022723"/>
    </source>
</evidence>
<evidence type="ECO:0000313" key="6">
    <source>
        <dbReference type="EMBL" id="PEN14238.1"/>
    </source>
</evidence>
<dbReference type="GO" id="GO:0004559">
    <property type="term" value="F:alpha-mannosidase activity"/>
    <property type="evidence" value="ECO:0007669"/>
    <property type="project" value="InterPro"/>
</dbReference>
<dbReference type="InterPro" id="IPR015341">
    <property type="entry name" value="Glyco_hydro_38_cen"/>
</dbReference>
<keyword evidence="4" id="KW-0326">Glycosidase</keyword>
<dbReference type="InterPro" id="IPR011330">
    <property type="entry name" value="Glyco_hydro/deAcase_b/a-brl"/>
</dbReference>
<dbReference type="AlphaFoldDB" id="A0A2A8D0Q7"/>
<dbReference type="Gene3D" id="1.20.1270.50">
    <property type="entry name" value="Glycoside hydrolase family 38, central domain"/>
    <property type="match status" value="1"/>
</dbReference>
<feature type="domain" description="Glycoside hydrolase family 38 central" evidence="5">
    <location>
        <begin position="297"/>
        <end position="371"/>
    </location>
</feature>
<dbReference type="InterPro" id="IPR037094">
    <property type="entry name" value="Glyco_hydro_38_cen_sf"/>
</dbReference>
<evidence type="ECO:0000256" key="3">
    <source>
        <dbReference type="ARBA" id="ARBA00022801"/>
    </source>
</evidence>
<dbReference type="SUPFAM" id="SSF74650">
    <property type="entry name" value="Galactose mutarotase-like"/>
    <property type="match status" value="1"/>
</dbReference>
<reference evidence="6 7" key="1">
    <citation type="submission" date="2017-10" db="EMBL/GenBank/DDBJ databases">
        <title>Draft genome of Longibacter Salinarum.</title>
        <authorList>
            <person name="Goh K.M."/>
            <person name="Shamsir M.S."/>
            <person name="Lim S.W."/>
        </authorList>
    </citation>
    <scope>NUCLEOTIDE SEQUENCE [LARGE SCALE GENOMIC DNA]</scope>
    <source>
        <strain evidence="6 7">KCTC 52045</strain>
    </source>
</reference>
<name>A0A2A8D0Q7_9BACT</name>
<evidence type="ECO:0000256" key="4">
    <source>
        <dbReference type="ARBA" id="ARBA00023295"/>
    </source>
</evidence>
<evidence type="ECO:0000313" key="7">
    <source>
        <dbReference type="Proteomes" id="UP000220102"/>
    </source>
</evidence>
<dbReference type="OrthoDB" id="9772207at2"/>
<dbReference type="Proteomes" id="UP000220102">
    <property type="component" value="Unassembled WGS sequence"/>
</dbReference>
<proteinExistence type="inferred from homology"/>
<protein>
    <submittedName>
        <fullName evidence="6">Glycoside hydrolase</fullName>
    </submittedName>
</protein>
<keyword evidence="2" id="KW-0479">Metal-binding</keyword>
<sequence length="918" mass="103906">MDAPLHGIVVSHTHWDRAWYLPFQVFRHRLVRLVDRLIELLETNEEYRAFTLDGQTVLLDDYLEIRPDQEERLRTLIDEGRLLIGPWYTLPDLFLVSAESVVRNLQVGRAHCDEFGGGMTVGYIPDPFGHFAQMPQILRGFGMQTYIFMRGLGREEKERLGGTFDWRAPDGSTVRAIYQPQGYFPAGNLGHPEVYGRFDGHTPTVDLAEERVREAVETLSDVQQEKTLLLSNGFDHMPEQPELPDLLTSLNKRMTDVDLEHGTLPQFVDLLLAEYGTHETYEGDLVGNADHPILLNVYSTRIYLKQQNHRAQSLLTRHVEPMSAWLETESVGPDARPFLDQAWRLLLRNHPHDDICGCSVDAVHDDDEQRFRQIDEIGTSLLREHLESLVLSGGFEEPQGNEEWPSDDRLDEGAPDLGTTDVFVFNPHPFAHRQRVEATIMMPEPEGTRSDDPRPARPLAGLMPDGTPVDIQTLETEGDVVRSNYLEATWGRRYRVSFDVELPPLGYQVVRIAETLQAIEDKNDPAEVLLENDAYRVWVEGERLQILEKETGTRFGDALGFEYHLDAGDTYSYGPVPDHGPWNAEFVSSQHHPDRRETLQLQYALAVPEQYDRDAEQPIGTTTLDLTVDITLTLQQAVGISVRYENTARDGRLRIVLPTGLIRDESLADGHFALRPRKKPPWLTPEDEPERHDGYPGELNYPTQHQGDFVMVEQTSDDSDQGRRTWIANRGLPEYELLTDGEQAQVAVTLHRAVGWLSVADGRIRGCQAGPTVPTPGAQCQREMHAELAWGHGIIPRFEAVRRARAFAHPARATEIPYLPYAESRGRWSRSRSIARIDNPAIDLTALRPSVTDDAQAIRLCNLSADEQTARLSIGLQVEEWCVSTLQEGWDEASVRDVNRGTIDITVGPHEVVTLLLR</sequence>
<dbReference type="GO" id="GO:0046872">
    <property type="term" value="F:metal ion binding"/>
    <property type="evidence" value="ECO:0007669"/>
    <property type="project" value="UniProtKB-KW"/>
</dbReference>
<gene>
    <name evidence="6" type="ORF">CRI94_04150</name>
</gene>
<accession>A0A2A8D0Q7</accession>
<dbReference type="InterPro" id="IPR000602">
    <property type="entry name" value="Glyco_hydro_38_N"/>
</dbReference>
<dbReference type="Pfam" id="PF09261">
    <property type="entry name" value="Alpha-mann_mid"/>
    <property type="match status" value="1"/>
</dbReference>
<dbReference type="SMART" id="SM00872">
    <property type="entry name" value="Alpha-mann_mid"/>
    <property type="match status" value="1"/>
</dbReference>
<dbReference type="InterPro" id="IPR041147">
    <property type="entry name" value="GH38_C"/>
</dbReference>
<keyword evidence="7" id="KW-1185">Reference proteome</keyword>
<dbReference type="SUPFAM" id="SSF88688">
    <property type="entry name" value="Families 57/38 glycoside transferase middle domain"/>
    <property type="match status" value="1"/>
</dbReference>
<dbReference type="InterPro" id="IPR028995">
    <property type="entry name" value="Glyco_hydro_57/38_cen_sf"/>
</dbReference>
<keyword evidence="3 6" id="KW-0378">Hydrolase</keyword>